<comment type="subcellular location">
    <subcellularLocation>
        <location evidence="1">Cell outer membrane</location>
    </subcellularLocation>
</comment>
<keyword evidence="4" id="KW-0472">Membrane</keyword>
<evidence type="ECO:0000313" key="8">
    <source>
        <dbReference type="EMBL" id="QGA27092.1"/>
    </source>
</evidence>
<keyword evidence="3" id="KW-0732">Signal</keyword>
<dbReference type="Pfam" id="PF14322">
    <property type="entry name" value="SusD-like_3"/>
    <property type="match status" value="1"/>
</dbReference>
<dbReference type="AlphaFoldDB" id="A0A5Q0QH72"/>
<evidence type="ECO:0000256" key="4">
    <source>
        <dbReference type="ARBA" id="ARBA00023136"/>
    </source>
</evidence>
<reference evidence="8 9" key="1">
    <citation type="submission" date="2019-10" db="EMBL/GenBank/DDBJ databases">
        <authorList>
            <person name="Dong K."/>
        </authorList>
    </citation>
    <scope>NUCLEOTIDE SEQUENCE [LARGE SCALE GENOMIC DNA]</scope>
    <source>
        <strain evidence="9">dk4302</strain>
    </source>
</reference>
<accession>A0A5Q0QH72</accession>
<dbReference type="KEGG" id="sphe:GFH32_12520"/>
<gene>
    <name evidence="8" type="ORF">GFH32_12520</name>
</gene>
<keyword evidence="9" id="KW-1185">Reference proteome</keyword>
<evidence type="ECO:0000313" key="9">
    <source>
        <dbReference type="Proteomes" id="UP000326921"/>
    </source>
</evidence>
<evidence type="ECO:0000256" key="1">
    <source>
        <dbReference type="ARBA" id="ARBA00004442"/>
    </source>
</evidence>
<dbReference type="GO" id="GO:0009279">
    <property type="term" value="C:cell outer membrane"/>
    <property type="evidence" value="ECO:0007669"/>
    <property type="project" value="UniProtKB-SubCell"/>
</dbReference>
<dbReference type="InterPro" id="IPR012944">
    <property type="entry name" value="SusD_RagB_dom"/>
</dbReference>
<evidence type="ECO:0000259" key="6">
    <source>
        <dbReference type="Pfam" id="PF07980"/>
    </source>
</evidence>
<dbReference type="Gene3D" id="1.25.40.390">
    <property type="match status" value="1"/>
</dbReference>
<dbReference type="EMBL" id="CP045652">
    <property type="protein sequence ID" value="QGA27092.1"/>
    <property type="molecule type" value="Genomic_DNA"/>
</dbReference>
<evidence type="ECO:0000256" key="3">
    <source>
        <dbReference type="ARBA" id="ARBA00022729"/>
    </source>
</evidence>
<feature type="domain" description="RagB/SusD" evidence="6">
    <location>
        <begin position="283"/>
        <end position="580"/>
    </location>
</feature>
<dbReference type="InterPro" id="IPR033985">
    <property type="entry name" value="SusD-like_N"/>
</dbReference>
<dbReference type="CDD" id="cd08977">
    <property type="entry name" value="SusD"/>
    <property type="match status" value="1"/>
</dbReference>
<name>A0A5Q0QH72_9SPHI</name>
<organism evidence="8 9">
    <name type="scientific">Sphingobacterium zhuxiongii</name>
    <dbReference type="NCBI Taxonomy" id="2662364"/>
    <lineage>
        <taxon>Bacteria</taxon>
        <taxon>Pseudomonadati</taxon>
        <taxon>Bacteroidota</taxon>
        <taxon>Sphingobacteriia</taxon>
        <taxon>Sphingobacteriales</taxon>
        <taxon>Sphingobacteriaceae</taxon>
        <taxon>Sphingobacterium</taxon>
    </lineage>
</organism>
<evidence type="ECO:0000256" key="5">
    <source>
        <dbReference type="ARBA" id="ARBA00023237"/>
    </source>
</evidence>
<sequence>MVSANESLQFWIECQVLIRLTMKRNTLSYTLGLLLSLSLYSCNEEYLIKNPLDSPSSETFISNEQELNMAVTGAYNALYQAPKATPMPFPLTIDYASDIGWERNTNALQILGLGNADANNEFTSDFWNLLYIGIQRCNTILEKVENLNAVVPEAVLNQRISEVRFLRAYYYFFLNELFGGVPLLTKNVPLAESAIPRATKEETNNFILAELDASVINLPETATGSNLGRATKGAALALKSRAALFNKKYQEAADAAKAVMELNQYQLHNNFEQLFKYAGESSKEIIWAIQYKKGLATHSISSQFYSRLMQGFSNKIPVQSLIDSYECTDGLNIDKSPLFDPKKPFLNRDPRLTQTVVLPQTLSLGVIFETHPDSTMTWDYRDATPKRIANTDATNAYASFSGYLWRKYADPIDFTDRTNSELNAILFRYAEVLLNYVEAKTELNQIDNSVYEAINQVRQRPSVAMPAIATGKSQSQMRSIVRKERKYELSAEGLRLFDIRRWNIAHQVMPGDLLGRIRTGWLANAPTIDENGTPNYAQVSNRAEMRVIEKRNFNAERDYVWPIPRIETEVNPNLTQNKNY</sequence>
<protein>
    <submittedName>
        <fullName evidence="8">RagB/SusD family nutrient uptake outer membrane protein</fullName>
    </submittedName>
</protein>
<evidence type="ECO:0000259" key="7">
    <source>
        <dbReference type="Pfam" id="PF14322"/>
    </source>
</evidence>
<proteinExistence type="inferred from homology"/>
<evidence type="ECO:0000256" key="2">
    <source>
        <dbReference type="ARBA" id="ARBA00006275"/>
    </source>
</evidence>
<feature type="domain" description="SusD-like N-terminal" evidence="7">
    <location>
        <begin position="57"/>
        <end position="243"/>
    </location>
</feature>
<dbReference type="InterPro" id="IPR011990">
    <property type="entry name" value="TPR-like_helical_dom_sf"/>
</dbReference>
<dbReference type="SUPFAM" id="SSF48452">
    <property type="entry name" value="TPR-like"/>
    <property type="match status" value="1"/>
</dbReference>
<dbReference type="Proteomes" id="UP000326921">
    <property type="component" value="Chromosome"/>
</dbReference>
<dbReference type="Pfam" id="PF07980">
    <property type="entry name" value="SusD_RagB"/>
    <property type="match status" value="1"/>
</dbReference>
<comment type="similarity">
    <text evidence="2">Belongs to the SusD family.</text>
</comment>
<keyword evidence="5" id="KW-0998">Cell outer membrane</keyword>